<keyword evidence="2" id="KW-0731">Sigma factor</keyword>
<dbReference type="InterPro" id="IPR014284">
    <property type="entry name" value="RNA_pol_sigma-70_dom"/>
</dbReference>
<evidence type="ECO:0000256" key="1">
    <source>
        <dbReference type="ARBA" id="ARBA00023015"/>
    </source>
</evidence>
<dbReference type="PANTHER" id="PTHR43133">
    <property type="entry name" value="RNA POLYMERASE ECF-TYPE SIGMA FACTO"/>
    <property type="match status" value="1"/>
</dbReference>
<dbReference type="GO" id="GO:0006352">
    <property type="term" value="P:DNA-templated transcription initiation"/>
    <property type="evidence" value="ECO:0007669"/>
    <property type="project" value="InterPro"/>
</dbReference>
<protein>
    <submittedName>
        <fullName evidence="5">RNA polymerase subunit sigma-24</fullName>
    </submittedName>
</protein>
<keyword evidence="3" id="KW-0804">Transcription</keyword>
<name>A0AAT9FQX9_9BACT</name>
<keyword evidence="1" id="KW-0805">Transcription regulation</keyword>
<evidence type="ECO:0000313" key="5">
    <source>
        <dbReference type="EMBL" id="BDS08309.1"/>
    </source>
</evidence>
<dbReference type="GO" id="GO:0016987">
    <property type="term" value="F:sigma factor activity"/>
    <property type="evidence" value="ECO:0007669"/>
    <property type="project" value="UniProtKB-KW"/>
</dbReference>
<evidence type="ECO:0000256" key="3">
    <source>
        <dbReference type="ARBA" id="ARBA00023163"/>
    </source>
</evidence>
<reference evidence="5" key="1">
    <citation type="submission" date="2024-07" db="EMBL/GenBank/DDBJ databases">
        <title>Complete genome sequence of Verrucomicrobiaceae bacterium NT6N.</title>
        <authorList>
            <person name="Huang C."/>
            <person name="Takami H."/>
            <person name="Hamasaki K."/>
        </authorList>
    </citation>
    <scope>NUCLEOTIDE SEQUENCE</scope>
    <source>
        <strain evidence="5">NT6N</strain>
    </source>
</reference>
<dbReference type="Gene3D" id="1.10.1740.10">
    <property type="match status" value="1"/>
</dbReference>
<evidence type="ECO:0000256" key="2">
    <source>
        <dbReference type="ARBA" id="ARBA00023082"/>
    </source>
</evidence>
<evidence type="ECO:0000259" key="4">
    <source>
        <dbReference type="Pfam" id="PF04542"/>
    </source>
</evidence>
<dbReference type="AlphaFoldDB" id="A0AAT9FQX9"/>
<dbReference type="SUPFAM" id="SSF88946">
    <property type="entry name" value="Sigma2 domain of RNA polymerase sigma factors"/>
    <property type="match status" value="1"/>
</dbReference>
<dbReference type="NCBIfam" id="TIGR02937">
    <property type="entry name" value="sigma70-ECF"/>
    <property type="match status" value="1"/>
</dbReference>
<dbReference type="PANTHER" id="PTHR43133:SF51">
    <property type="entry name" value="RNA POLYMERASE SIGMA FACTOR"/>
    <property type="match status" value="1"/>
</dbReference>
<dbReference type="InterPro" id="IPR039425">
    <property type="entry name" value="RNA_pol_sigma-70-like"/>
</dbReference>
<organism evidence="5">
    <name type="scientific">Oceaniferula spumae</name>
    <dbReference type="NCBI Taxonomy" id="2979115"/>
    <lineage>
        <taxon>Bacteria</taxon>
        <taxon>Pseudomonadati</taxon>
        <taxon>Verrucomicrobiota</taxon>
        <taxon>Verrucomicrobiia</taxon>
        <taxon>Verrucomicrobiales</taxon>
        <taxon>Verrucomicrobiaceae</taxon>
        <taxon>Oceaniferula</taxon>
    </lineage>
</organism>
<dbReference type="InterPro" id="IPR007627">
    <property type="entry name" value="RNA_pol_sigma70_r2"/>
</dbReference>
<dbReference type="EMBL" id="AP026866">
    <property type="protein sequence ID" value="BDS08309.1"/>
    <property type="molecule type" value="Genomic_DNA"/>
</dbReference>
<proteinExistence type="predicted"/>
<feature type="domain" description="RNA polymerase sigma-70 region 2" evidence="4">
    <location>
        <begin position="37"/>
        <end position="107"/>
    </location>
</feature>
<gene>
    <name evidence="5" type="ORF">NT6N_33490</name>
</gene>
<dbReference type="KEGG" id="osu:NT6N_33490"/>
<sequence>MPSEKPAPTLFATTHWTLVVDAARSSETAAVDALGELVQTYWRPLYRYARRKGKSKEDAEDLVQGFMLHLIEAKSLESADRSKGRFRAFLLACFNHWMSNEWRHATRQKRGGGQHILSFDWESAESGISLDPPDGRSTEFHYDREWALALLEKVLTELEATSRAEGSIEQFELLKPCLTADSRNISYVDIASRLNVGEGALRVAVHRLRKRYRKLLTDEISRTLVSHDSLDEEMHALFSALSQ</sequence>
<dbReference type="InterPro" id="IPR013325">
    <property type="entry name" value="RNA_pol_sigma_r2"/>
</dbReference>
<accession>A0AAT9FQX9</accession>
<dbReference type="Pfam" id="PF04542">
    <property type="entry name" value="Sigma70_r2"/>
    <property type="match status" value="1"/>
</dbReference>